<evidence type="ECO:0000256" key="1">
    <source>
        <dbReference type="SAM" id="MobiDB-lite"/>
    </source>
</evidence>
<feature type="region of interest" description="Disordered" evidence="1">
    <location>
        <begin position="129"/>
        <end position="148"/>
    </location>
</feature>
<reference evidence="2 3" key="1">
    <citation type="journal article" date="2020" name="Nature">
        <title>Six reference-quality genomes reveal evolution of bat adaptations.</title>
        <authorList>
            <person name="Jebb D."/>
            <person name="Huang Z."/>
            <person name="Pippel M."/>
            <person name="Hughes G.M."/>
            <person name="Lavrichenko K."/>
            <person name="Devanna P."/>
            <person name="Winkler S."/>
            <person name="Jermiin L.S."/>
            <person name="Skirmuntt E.C."/>
            <person name="Katzourakis A."/>
            <person name="Burkitt-Gray L."/>
            <person name="Ray D.A."/>
            <person name="Sullivan K.A.M."/>
            <person name="Roscito J.G."/>
            <person name="Kirilenko B.M."/>
            <person name="Davalos L.M."/>
            <person name="Corthals A.P."/>
            <person name="Power M.L."/>
            <person name="Jones G."/>
            <person name="Ransome R.D."/>
            <person name="Dechmann D.K.N."/>
            <person name="Locatelli A.G."/>
            <person name="Puechmaille S.J."/>
            <person name="Fedrigo O."/>
            <person name="Jarvis E.D."/>
            <person name="Hiller M."/>
            <person name="Vernes S.C."/>
            <person name="Myers E.W."/>
            <person name="Teeling E.C."/>
        </authorList>
    </citation>
    <scope>NUCLEOTIDE SEQUENCE [LARGE SCALE GENOMIC DNA]</scope>
    <source>
        <strain evidence="2">Bat1K_MPI-CBG_1</strain>
    </source>
</reference>
<gene>
    <name evidence="2" type="ORF">HJG60_009234</name>
</gene>
<evidence type="ECO:0000313" key="3">
    <source>
        <dbReference type="Proteomes" id="UP000664940"/>
    </source>
</evidence>
<sequence length="148" mass="16473">MRNLSMCISPLFTPGMVSVASCNHKNEQICLRASVSLPVIKAVRAESFHPLFQHWNVMGQICFVDKTLNPVILFEAHLEYLLVSQMPSGSVYASKLKRRHEAIIQQSLGKGDSFNLVCLHQYPSRGDCSTPHLTMETEPGEGSRANTD</sequence>
<name>A0A834DHF4_9CHIR</name>
<organism evidence="2 3">
    <name type="scientific">Phyllostomus discolor</name>
    <name type="common">pale spear-nosed bat</name>
    <dbReference type="NCBI Taxonomy" id="89673"/>
    <lineage>
        <taxon>Eukaryota</taxon>
        <taxon>Metazoa</taxon>
        <taxon>Chordata</taxon>
        <taxon>Craniata</taxon>
        <taxon>Vertebrata</taxon>
        <taxon>Euteleostomi</taxon>
        <taxon>Mammalia</taxon>
        <taxon>Eutheria</taxon>
        <taxon>Laurasiatheria</taxon>
        <taxon>Chiroptera</taxon>
        <taxon>Yangochiroptera</taxon>
        <taxon>Phyllostomidae</taxon>
        <taxon>Phyllostominae</taxon>
        <taxon>Phyllostomus</taxon>
    </lineage>
</organism>
<dbReference type="Proteomes" id="UP000664940">
    <property type="component" value="Unassembled WGS sequence"/>
</dbReference>
<accession>A0A834DHF4</accession>
<evidence type="ECO:0000313" key="2">
    <source>
        <dbReference type="EMBL" id="KAF6078397.1"/>
    </source>
</evidence>
<proteinExistence type="predicted"/>
<dbReference type="AlphaFoldDB" id="A0A834DHF4"/>
<dbReference type="PROSITE" id="PS51257">
    <property type="entry name" value="PROKAR_LIPOPROTEIN"/>
    <property type="match status" value="1"/>
</dbReference>
<comment type="caution">
    <text evidence="2">The sequence shown here is derived from an EMBL/GenBank/DDBJ whole genome shotgun (WGS) entry which is preliminary data.</text>
</comment>
<protein>
    <submittedName>
        <fullName evidence="2">Uncharacterized protein</fullName>
    </submittedName>
</protein>
<dbReference type="EMBL" id="JABVXQ010000014">
    <property type="protein sequence ID" value="KAF6078397.1"/>
    <property type="molecule type" value="Genomic_DNA"/>
</dbReference>